<accession>A0ABP4K3B3</accession>
<organism evidence="2 3">
    <name type="scientific">Curtobacterium herbarum</name>
    <dbReference type="NCBI Taxonomy" id="150122"/>
    <lineage>
        <taxon>Bacteria</taxon>
        <taxon>Bacillati</taxon>
        <taxon>Actinomycetota</taxon>
        <taxon>Actinomycetes</taxon>
        <taxon>Micrococcales</taxon>
        <taxon>Microbacteriaceae</taxon>
        <taxon>Curtobacterium</taxon>
    </lineage>
</organism>
<evidence type="ECO:0000313" key="2">
    <source>
        <dbReference type="EMBL" id="GAA1493365.1"/>
    </source>
</evidence>
<dbReference type="EMBL" id="BAAAJX010000006">
    <property type="protein sequence ID" value="GAA1493365.1"/>
    <property type="molecule type" value="Genomic_DNA"/>
</dbReference>
<comment type="caution">
    <text evidence="2">The sequence shown here is derived from an EMBL/GenBank/DDBJ whole genome shotgun (WGS) entry which is preliminary data.</text>
</comment>
<evidence type="ECO:0000313" key="3">
    <source>
        <dbReference type="Proteomes" id="UP001501742"/>
    </source>
</evidence>
<keyword evidence="3" id="KW-1185">Reference proteome</keyword>
<evidence type="ECO:0000256" key="1">
    <source>
        <dbReference type="SAM" id="MobiDB-lite"/>
    </source>
</evidence>
<gene>
    <name evidence="2" type="ORF">GCM10009627_17110</name>
</gene>
<reference evidence="3" key="1">
    <citation type="journal article" date="2019" name="Int. J. Syst. Evol. Microbiol.">
        <title>The Global Catalogue of Microorganisms (GCM) 10K type strain sequencing project: providing services to taxonomists for standard genome sequencing and annotation.</title>
        <authorList>
            <consortium name="The Broad Institute Genomics Platform"/>
            <consortium name="The Broad Institute Genome Sequencing Center for Infectious Disease"/>
            <person name="Wu L."/>
            <person name="Ma J."/>
        </authorList>
    </citation>
    <scope>NUCLEOTIDE SEQUENCE [LARGE SCALE GENOMIC DNA]</scope>
    <source>
        <strain evidence="3">JCM 12140</strain>
    </source>
</reference>
<sequence>MTGRPWQAFRTPEMIFSRLNGSRTPLRFTTFNDAVSVVENRRPQFGHWRRRRMEVPSSLVRESTTRESGWRQKGQNMAPSG</sequence>
<feature type="region of interest" description="Disordered" evidence="1">
    <location>
        <begin position="56"/>
        <end position="81"/>
    </location>
</feature>
<name>A0ABP4K3B3_9MICO</name>
<proteinExistence type="predicted"/>
<protein>
    <submittedName>
        <fullName evidence="2">Uncharacterized protein</fullName>
    </submittedName>
</protein>
<dbReference type="Proteomes" id="UP001501742">
    <property type="component" value="Unassembled WGS sequence"/>
</dbReference>